<proteinExistence type="predicted"/>
<reference evidence="1" key="1">
    <citation type="submission" date="2009-12" db="EMBL/GenBank/DDBJ databases">
        <authorList>
            <person name="Weinstock G."/>
            <person name="Sodergren E."/>
            <person name="Clifton S."/>
            <person name="Fulton L."/>
            <person name="Fulton B."/>
            <person name="Courtney L."/>
            <person name="Fronick C."/>
            <person name="Harrison M."/>
            <person name="Strong C."/>
            <person name="Farmer C."/>
            <person name="Delahaunty K."/>
            <person name="Markovic C."/>
            <person name="Hall O."/>
            <person name="Minx P."/>
            <person name="Tomlinson C."/>
            <person name="Mitreva M."/>
            <person name="Nelson J."/>
            <person name="Hou S."/>
            <person name="Wollam A."/>
            <person name="Pepin K.H."/>
            <person name="Johnson M."/>
            <person name="Bhonagiri V."/>
            <person name="Nash W.E."/>
            <person name="Warren W."/>
            <person name="Chinwalla A."/>
            <person name="Mardis E.R."/>
            <person name="Wilson R.K."/>
        </authorList>
    </citation>
    <scope>NUCLEOTIDE SEQUENCE [LARGE SCALE GENOMIC DNA]</scope>
    <source>
        <strain evidence="1">DSM 4541</strain>
    </source>
</reference>
<name>D1P038_9GAMM</name>
<evidence type="ECO:0000313" key="2">
    <source>
        <dbReference type="Proteomes" id="UP000005512"/>
    </source>
</evidence>
<dbReference type="EMBL" id="ABXV02000013">
    <property type="protein sequence ID" value="EFB73454.1"/>
    <property type="molecule type" value="Genomic_DNA"/>
</dbReference>
<keyword evidence="2" id="KW-1185">Reference proteome</keyword>
<sequence>MEMAHFCSYWKINFTSFINLNNGDDCEQGFSSRELQYYE</sequence>
<organism evidence="1 2">
    <name type="scientific">Providencia rustigianii DSM 4541</name>
    <dbReference type="NCBI Taxonomy" id="500637"/>
    <lineage>
        <taxon>Bacteria</taxon>
        <taxon>Pseudomonadati</taxon>
        <taxon>Pseudomonadota</taxon>
        <taxon>Gammaproteobacteria</taxon>
        <taxon>Enterobacterales</taxon>
        <taxon>Morganellaceae</taxon>
        <taxon>Providencia</taxon>
    </lineage>
</organism>
<dbReference type="HOGENOM" id="CLU_3315353_0_0_6"/>
<dbReference type="Proteomes" id="UP000005512">
    <property type="component" value="Unassembled WGS sequence"/>
</dbReference>
<dbReference type="AlphaFoldDB" id="D1P038"/>
<protein>
    <submittedName>
        <fullName evidence="1">Uncharacterized protein</fullName>
    </submittedName>
</protein>
<comment type="caution">
    <text evidence="1">The sequence shown here is derived from an EMBL/GenBank/DDBJ whole genome shotgun (WGS) entry which is preliminary data.</text>
</comment>
<evidence type="ECO:0000313" key="1">
    <source>
        <dbReference type="EMBL" id="EFB73454.1"/>
    </source>
</evidence>
<gene>
    <name evidence="1" type="ORF">PROVRUST_05547</name>
</gene>
<accession>D1P038</accession>